<dbReference type="GO" id="GO:0019646">
    <property type="term" value="P:aerobic electron transport chain"/>
    <property type="evidence" value="ECO:0007669"/>
    <property type="project" value="TreeGrafter"/>
</dbReference>
<dbReference type="PANTHER" id="PTHR42913:SF9">
    <property type="entry name" value="SLR1591 PROTEIN"/>
    <property type="match status" value="1"/>
</dbReference>
<evidence type="ECO:0000256" key="3">
    <source>
        <dbReference type="ARBA" id="ARBA00022827"/>
    </source>
</evidence>
<keyword evidence="3" id="KW-0274">FAD</keyword>
<organism evidence="5 6">
    <name type="scientific">Nitrosococcus oceani C-27</name>
    <dbReference type="NCBI Taxonomy" id="314279"/>
    <lineage>
        <taxon>Bacteria</taxon>
        <taxon>Pseudomonadati</taxon>
        <taxon>Pseudomonadota</taxon>
        <taxon>Gammaproteobacteria</taxon>
        <taxon>Chromatiales</taxon>
        <taxon>Chromatiaceae</taxon>
        <taxon>Nitrosococcus</taxon>
    </lineage>
</organism>
<comment type="caution">
    <text evidence="5">The sequence shown here is derived from an EMBL/GenBank/DDBJ whole genome shotgun (WGS) entry which is preliminary data.</text>
</comment>
<proteinExistence type="predicted"/>
<dbReference type="HOGENOM" id="CLU_2539132_0_0_6"/>
<keyword evidence="4" id="KW-0560">Oxidoreductase</keyword>
<name>A0A0E2YXH7_9GAMM</name>
<gene>
    <name evidence="5" type="ORF">IB75_17560</name>
</gene>
<evidence type="ECO:0000313" key="5">
    <source>
        <dbReference type="EMBL" id="KFI17899.1"/>
    </source>
</evidence>
<evidence type="ECO:0000256" key="1">
    <source>
        <dbReference type="ARBA" id="ARBA00001974"/>
    </source>
</evidence>
<dbReference type="GO" id="GO:0003955">
    <property type="term" value="F:NAD(P)H dehydrogenase (quinone) activity"/>
    <property type="evidence" value="ECO:0007669"/>
    <property type="project" value="TreeGrafter"/>
</dbReference>
<dbReference type="EMBL" id="JPGN01000323">
    <property type="protein sequence ID" value="KFI17899.1"/>
    <property type="molecule type" value="Genomic_DNA"/>
</dbReference>
<sequence>MHLPKTGVYAVRQGPLLAKNISTQLVGHKHLQPYKPQRHFLSLLTTGGRHAVASRGALFTHGKWVWLWKNYIDRSFMASFNLK</sequence>
<comment type="cofactor">
    <cofactor evidence="1">
        <name>FAD</name>
        <dbReference type="ChEBI" id="CHEBI:57692"/>
    </cofactor>
</comment>
<dbReference type="InterPro" id="IPR051169">
    <property type="entry name" value="NADH-Q_oxidoreductase"/>
</dbReference>
<dbReference type="Gene3D" id="3.50.50.100">
    <property type="match status" value="1"/>
</dbReference>
<evidence type="ECO:0000256" key="4">
    <source>
        <dbReference type="ARBA" id="ARBA00023002"/>
    </source>
</evidence>
<protein>
    <recommendedName>
        <fullName evidence="7">Pyridine nucleotide-disulfide oxidoreductase</fullName>
    </recommendedName>
</protein>
<evidence type="ECO:0008006" key="7">
    <source>
        <dbReference type="Google" id="ProtNLM"/>
    </source>
</evidence>
<dbReference type="AlphaFoldDB" id="A0A0E2YXH7"/>
<dbReference type="Proteomes" id="UP000028839">
    <property type="component" value="Unassembled WGS sequence"/>
</dbReference>
<reference evidence="5 6" key="1">
    <citation type="submission" date="2014-07" db="EMBL/GenBank/DDBJ databases">
        <title>Comparative analysis of Nitrosococcus oceani genome inventories of strains from Pacific and Atlantic gyres.</title>
        <authorList>
            <person name="Lim C.K."/>
            <person name="Wang L."/>
            <person name="Sayavedra-Soto L.A."/>
            <person name="Klotz M.G."/>
        </authorList>
    </citation>
    <scope>NUCLEOTIDE SEQUENCE [LARGE SCALE GENOMIC DNA]</scope>
    <source>
        <strain evidence="5 6">C-27</strain>
    </source>
</reference>
<evidence type="ECO:0000256" key="2">
    <source>
        <dbReference type="ARBA" id="ARBA00022630"/>
    </source>
</evidence>
<evidence type="ECO:0000313" key="6">
    <source>
        <dbReference type="Proteomes" id="UP000028839"/>
    </source>
</evidence>
<dbReference type="PANTHER" id="PTHR42913">
    <property type="entry name" value="APOPTOSIS-INDUCING FACTOR 1"/>
    <property type="match status" value="1"/>
</dbReference>
<accession>A0A0E2YXH7</accession>
<keyword evidence="2" id="KW-0285">Flavoprotein</keyword>